<dbReference type="Gene3D" id="3.40.1410.10">
    <property type="entry name" value="Chorismate lyase-like"/>
    <property type="match status" value="1"/>
</dbReference>
<evidence type="ECO:0000313" key="7">
    <source>
        <dbReference type="Proteomes" id="UP001604282"/>
    </source>
</evidence>
<name>A0ABW7BWR7_9ACTN</name>
<gene>
    <name evidence="6" type="ORF">ACGFYS_23835</name>
</gene>
<dbReference type="Gene3D" id="1.10.10.10">
    <property type="entry name" value="Winged helix-like DNA-binding domain superfamily/Winged helix DNA-binding domain"/>
    <property type="match status" value="1"/>
</dbReference>
<dbReference type="PRINTS" id="PR00035">
    <property type="entry name" value="HTHGNTR"/>
</dbReference>
<protein>
    <submittedName>
        <fullName evidence="6">GntR family transcriptional regulator</fullName>
    </submittedName>
</protein>
<accession>A0ABW7BWR7</accession>
<evidence type="ECO:0000256" key="1">
    <source>
        <dbReference type="ARBA" id="ARBA00023015"/>
    </source>
</evidence>
<dbReference type="InterPro" id="IPR050679">
    <property type="entry name" value="Bact_HTH_transcr_reg"/>
</dbReference>
<dbReference type="EMBL" id="JBICZW010000016">
    <property type="protein sequence ID" value="MFG3191965.1"/>
    <property type="molecule type" value="Genomic_DNA"/>
</dbReference>
<dbReference type="InterPro" id="IPR011663">
    <property type="entry name" value="UTRA"/>
</dbReference>
<dbReference type="PANTHER" id="PTHR44846">
    <property type="entry name" value="MANNOSYL-D-GLYCERATE TRANSPORT/METABOLISM SYSTEM REPRESSOR MNGR-RELATED"/>
    <property type="match status" value="1"/>
</dbReference>
<dbReference type="PROSITE" id="PS50949">
    <property type="entry name" value="HTH_GNTR"/>
    <property type="match status" value="1"/>
</dbReference>
<evidence type="ECO:0000259" key="5">
    <source>
        <dbReference type="PROSITE" id="PS50949"/>
    </source>
</evidence>
<dbReference type="SMART" id="SM00866">
    <property type="entry name" value="UTRA"/>
    <property type="match status" value="1"/>
</dbReference>
<evidence type="ECO:0000256" key="2">
    <source>
        <dbReference type="ARBA" id="ARBA00023125"/>
    </source>
</evidence>
<evidence type="ECO:0000256" key="4">
    <source>
        <dbReference type="SAM" id="MobiDB-lite"/>
    </source>
</evidence>
<dbReference type="InterPro" id="IPR028978">
    <property type="entry name" value="Chorismate_lyase_/UTRA_dom_sf"/>
</dbReference>
<proteinExistence type="predicted"/>
<keyword evidence="7" id="KW-1185">Reference proteome</keyword>
<dbReference type="InterPro" id="IPR036390">
    <property type="entry name" value="WH_DNA-bd_sf"/>
</dbReference>
<dbReference type="Pfam" id="PF07702">
    <property type="entry name" value="UTRA"/>
    <property type="match status" value="1"/>
</dbReference>
<dbReference type="Pfam" id="PF00392">
    <property type="entry name" value="GntR"/>
    <property type="match status" value="1"/>
</dbReference>
<keyword evidence="2" id="KW-0238">DNA-binding</keyword>
<dbReference type="SUPFAM" id="SSF64288">
    <property type="entry name" value="Chorismate lyase-like"/>
    <property type="match status" value="1"/>
</dbReference>
<dbReference type="CDD" id="cd07377">
    <property type="entry name" value="WHTH_GntR"/>
    <property type="match status" value="1"/>
</dbReference>
<comment type="caution">
    <text evidence="6">The sequence shown here is derived from an EMBL/GenBank/DDBJ whole genome shotgun (WGS) entry which is preliminary data.</text>
</comment>
<dbReference type="RefSeq" id="WP_392883755.1">
    <property type="nucleotide sequence ID" value="NZ_JBICZW010000016.1"/>
</dbReference>
<dbReference type="SMART" id="SM00345">
    <property type="entry name" value="HTH_GNTR"/>
    <property type="match status" value="1"/>
</dbReference>
<dbReference type="PANTHER" id="PTHR44846:SF17">
    <property type="entry name" value="GNTR-FAMILY TRANSCRIPTIONAL REGULATOR"/>
    <property type="match status" value="1"/>
</dbReference>
<reference evidence="6 7" key="1">
    <citation type="submission" date="2024-10" db="EMBL/GenBank/DDBJ databases">
        <title>The Natural Products Discovery Center: Release of the First 8490 Sequenced Strains for Exploring Actinobacteria Biosynthetic Diversity.</title>
        <authorList>
            <person name="Kalkreuter E."/>
            <person name="Kautsar S.A."/>
            <person name="Yang D."/>
            <person name="Bader C.D."/>
            <person name="Teijaro C.N."/>
            <person name="Fluegel L."/>
            <person name="Davis C.M."/>
            <person name="Simpson J.R."/>
            <person name="Lauterbach L."/>
            <person name="Steele A.D."/>
            <person name="Gui C."/>
            <person name="Meng S."/>
            <person name="Li G."/>
            <person name="Viehrig K."/>
            <person name="Ye F."/>
            <person name="Su P."/>
            <person name="Kiefer A.F."/>
            <person name="Nichols A."/>
            <person name="Cepeda A.J."/>
            <person name="Yan W."/>
            <person name="Fan B."/>
            <person name="Jiang Y."/>
            <person name="Adhikari A."/>
            <person name="Zheng C.-J."/>
            <person name="Schuster L."/>
            <person name="Cowan T.M."/>
            <person name="Smanski M.J."/>
            <person name="Chevrette M.G."/>
            <person name="De Carvalho L.P.S."/>
            <person name="Shen B."/>
        </authorList>
    </citation>
    <scope>NUCLEOTIDE SEQUENCE [LARGE SCALE GENOMIC DNA]</scope>
    <source>
        <strain evidence="6 7">NPDC048229</strain>
    </source>
</reference>
<dbReference type="InterPro" id="IPR000524">
    <property type="entry name" value="Tscrpt_reg_HTH_GntR"/>
</dbReference>
<evidence type="ECO:0000313" key="6">
    <source>
        <dbReference type="EMBL" id="MFG3191965.1"/>
    </source>
</evidence>
<dbReference type="InterPro" id="IPR036388">
    <property type="entry name" value="WH-like_DNA-bd_sf"/>
</dbReference>
<dbReference type="SUPFAM" id="SSF46785">
    <property type="entry name" value="Winged helix' DNA-binding domain"/>
    <property type="match status" value="1"/>
</dbReference>
<keyword evidence="1" id="KW-0805">Transcription regulation</keyword>
<feature type="region of interest" description="Disordered" evidence="4">
    <location>
        <begin position="147"/>
        <end position="166"/>
    </location>
</feature>
<dbReference type="Proteomes" id="UP001604282">
    <property type="component" value="Unassembled WGS sequence"/>
</dbReference>
<sequence>MPTLRDTIAEDLRIQITTGRLKPGARLPSEPKLATHYKVSTPTVRQALALLQAEGLIEKTQGKGNFVRTPLRRITYTGGAGIPFAPDLQTTIRTTNIRARGHIRTLLKVPSNTPLTEFHCTTYEGETPRSVARIYVPRNLVPAAQLASSSWPGGRDEGGTETQETVTARLPTPEEVTALRISPTRTVLTITRITLNATGRVLEAALLALPSDAADAVFTTYPTLKQETNE</sequence>
<keyword evidence="3" id="KW-0804">Transcription</keyword>
<evidence type="ECO:0000256" key="3">
    <source>
        <dbReference type="ARBA" id="ARBA00023163"/>
    </source>
</evidence>
<organism evidence="6 7">
    <name type="scientific">Streptomyces omiyaensis</name>
    <dbReference type="NCBI Taxonomy" id="68247"/>
    <lineage>
        <taxon>Bacteria</taxon>
        <taxon>Bacillati</taxon>
        <taxon>Actinomycetota</taxon>
        <taxon>Actinomycetes</taxon>
        <taxon>Kitasatosporales</taxon>
        <taxon>Streptomycetaceae</taxon>
        <taxon>Streptomyces</taxon>
    </lineage>
</organism>
<feature type="domain" description="HTH gntR-type" evidence="5">
    <location>
        <begin position="2"/>
        <end position="70"/>
    </location>
</feature>